<evidence type="ECO:0000256" key="9">
    <source>
        <dbReference type="SAM" id="MobiDB-lite"/>
    </source>
</evidence>
<dbReference type="InterPro" id="IPR015760">
    <property type="entry name" value="TIF_IF2"/>
</dbReference>
<dbReference type="KEGG" id="daw:HS1_001979"/>
<feature type="binding site" evidence="7">
    <location>
        <begin position="393"/>
        <end position="396"/>
    </location>
    <ligand>
        <name>GTP</name>
        <dbReference type="ChEBI" id="CHEBI:37565"/>
    </ligand>
</feature>
<dbReference type="OrthoDB" id="9811804at2"/>
<evidence type="ECO:0000256" key="8">
    <source>
        <dbReference type="RuleBase" id="RU000644"/>
    </source>
</evidence>
<feature type="region of interest" description="G-domain" evidence="7">
    <location>
        <begin position="287"/>
        <end position="435"/>
    </location>
</feature>
<comment type="similarity">
    <text evidence="1 7 8">Belongs to the TRAFAC class translation factor GTPase superfamily. Classic translation factor GTPase family. IF-2 subfamily.</text>
</comment>
<comment type="subcellular location">
    <subcellularLocation>
        <location evidence="7">Cytoplasm</location>
    </subcellularLocation>
</comment>
<evidence type="ECO:0000313" key="12">
    <source>
        <dbReference type="Proteomes" id="UP000070560"/>
    </source>
</evidence>
<dbReference type="Gene3D" id="3.40.50.10050">
    <property type="entry name" value="Translation initiation factor IF- 2, domain 3"/>
    <property type="match status" value="1"/>
</dbReference>
<dbReference type="Gene3D" id="3.40.50.300">
    <property type="entry name" value="P-loop containing nucleotide triphosphate hydrolases"/>
    <property type="match status" value="1"/>
</dbReference>
<dbReference type="InterPro" id="IPR023115">
    <property type="entry name" value="TIF_IF2_dom3"/>
</dbReference>
<dbReference type="GO" id="GO:0005525">
    <property type="term" value="F:GTP binding"/>
    <property type="evidence" value="ECO:0007669"/>
    <property type="project" value="UniProtKB-KW"/>
</dbReference>
<keyword evidence="4 7" id="KW-0547">Nucleotide-binding</keyword>
<feature type="binding site" evidence="7">
    <location>
        <begin position="293"/>
        <end position="300"/>
    </location>
    <ligand>
        <name>GTP</name>
        <dbReference type="ChEBI" id="CHEBI:37565"/>
    </ligand>
</feature>
<keyword evidence="5 7" id="KW-0648">Protein biosynthesis</keyword>
<dbReference type="InterPro" id="IPR027417">
    <property type="entry name" value="P-loop_NTPase"/>
</dbReference>
<dbReference type="CDD" id="cd03702">
    <property type="entry name" value="IF2_mtIF2_II"/>
    <property type="match status" value="1"/>
</dbReference>
<dbReference type="Pfam" id="PF11987">
    <property type="entry name" value="IF-2"/>
    <property type="match status" value="1"/>
</dbReference>
<comment type="function">
    <text evidence="7 8">One of the essential components for the initiation of protein synthesis. Protects formylmethionyl-tRNA from spontaneous hydrolysis and promotes its binding to the 30S ribosomal subunits. Also involved in the hydrolysis of GTP during the formation of the 70S ribosomal complex.</text>
</comment>
<organism evidence="11 12">
    <name type="scientific">Desulfofervidus auxilii</name>
    <dbReference type="NCBI Taxonomy" id="1621989"/>
    <lineage>
        <taxon>Bacteria</taxon>
        <taxon>Pseudomonadati</taxon>
        <taxon>Thermodesulfobacteriota</taxon>
        <taxon>Candidatus Desulfofervidia</taxon>
        <taxon>Candidatus Desulfofervidales</taxon>
        <taxon>Candidatus Desulfofervidaceae</taxon>
        <taxon>Candidatus Desulfofervidus</taxon>
    </lineage>
</organism>
<dbReference type="PANTHER" id="PTHR43381">
    <property type="entry name" value="TRANSLATION INITIATION FACTOR IF-2-RELATED"/>
    <property type="match status" value="1"/>
</dbReference>
<keyword evidence="6 7" id="KW-0342">GTP-binding</keyword>
<gene>
    <name evidence="7" type="primary">infB</name>
    <name evidence="11" type="ORF">HS1_001979</name>
</gene>
<dbReference type="FunFam" id="2.40.30.10:FF:000007">
    <property type="entry name" value="Translation initiation factor IF-2"/>
    <property type="match status" value="1"/>
</dbReference>
<evidence type="ECO:0000256" key="5">
    <source>
        <dbReference type="ARBA" id="ARBA00022917"/>
    </source>
</evidence>
<dbReference type="PROSITE" id="PS01176">
    <property type="entry name" value="IF2"/>
    <property type="match status" value="1"/>
</dbReference>
<dbReference type="Proteomes" id="UP000070560">
    <property type="component" value="Chromosome"/>
</dbReference>
<dbReference type="InterPro" id="IPR005225">
    <property type="entry name" value="Small_GTP-bd"/>
</dbReference>
<evidence type="ECO:0000256" key="6">
    <source>
        <dbReference type="ARBA" id="ARBA00023134"/>
    </source>
</evidence>
<dbReference type="HAMAP" id="MF_00100_B">
    <property type="entry name" value="IF_2_B"/>
    <property type="match status" value="1"/>
</dbReference>
<dbReference type="InterPro" id="IPR053905">
    <property type="entry name" value="EF-G-like_DII"/>
</dbReference>
<evidence type="ECO:0000256" key="7">
    <source>
        <dbReference type="HAMAP-Rule" id="MF_00100"/>
    </source>
</evidence>
<dbReference type="FunFam" id="3.40.50.300:FF:000019">
    <property type="entry name" value="Translation initiation factor IF-2"/>
    <property type="match status" value="1"/>
</dbReference>
<name>A0A7U4QLX0_DESA2</name>
<keyword evidence="7" id="KW-0963">Cytoplasm</keyword>
<dbReference type="EMBL" id="CP013015">
    <property type="protein sequence ID" value="AMM41771.1"/>
    <property type="molecule type" value="Genomic_DNA"/>
</dbReference>
<keyword evidence="12" id="KW-1185">Reference proteome</keyword>
<dbReference type="SUPFAM" id="SSF52540">
    <property type="entry name" value="P-loop containing nucleoside triphosphate hydrolases"/>
    <property type="match status" value="1"/>
</dbReference>
<evidence type="ECO:0000256" key="3">
    <source>
        <dbReference type="ARBA" id="ARBA00022540"/>
    </source>
</evidence>
<proteinExistence type="inferred from homology"/>
<dbReference type="GO" id="GO:0003924">
    <property type="term" value="F:GTPase activity"/>
    <property type="evidence" value="ECO:0007669"/>
    <property type="project" value="UniProtKB-UniRule"/>
</dbReference>
<dbReference type="SUPFAM" id="SSF50447">
    <property type="entry name" value="Translation proteins"/>
    <property type="match status" value="2"/>
</dbReference>
<dbReference type="Pfam" id="PF22042">
    <property type="entry name" value="EF-G_D2"/>
    <property type="match status" value="1"/>
</dbReference>
<dbReference type="RefSeq" id="WP_066064767.1">
    <property type="nucleotide sequence ID" value="NZ_CP013015.1"/>
</dbReference>
<dbReference type="FunFam" id="3.40.50.10050:FF:000001">
    <property type="entry name" value="Translation initiation factor IF-2"/>
    <property type="match status" value="1"/>
</dbReference>
<reference evidence="11 12" key="1">
    <citation type="submission" date="2015-10" db="EMBL/GenBank/DDBJ databases">
        <title>Candidatus Desulfofervidus auxilii, a hydrogenotrophic sulfate-reducing bacterium involved in the thermophilic anaerobic oxidation of methane.</title>
        <authorList>
            <person name="Krukenberg V."/>
            <person name="Richter M."/>
            <person name="Wegener G."/>
        </authorList>
    </citation>
    <scope>NUCLEOTIDE SEQUENCE [LARGE SCALE GENOMIC DNA]</scope>
    <source>
        <strain evidence="11 12">HS1</strain>
    </source>
</reference>
<sequence>MAKVKVYQLAKELKISSKELLYRLEDLGIMVKNHMSTLTTDEVVKIREAFAKIPPKAKQKKVIIRKKPPTTKMPIKEMPVTLEVKEEKIEEEIPSVTEEITPVSPSKEELVEKTQTEEVPEEKPKKKKPKEEALDIEEKKRRKKPPLPRKRHRQVVIDIFEEEEETSPVIYPAEVIPIPKPKPKKKEGKPPLKPVTAPPKPIKRRIEMGETITVGELARAMGVKAGELIKKLMSLGVMSTINQPLDYDTASLVASEFDYEVKQVGFVEEDVLKPIPDKPEDLKPRPPVVTVMGHVDHGKTSLLDAIRHTNVISIETGGITQHIGAYYVNLDKGNVVFLDTPGHEAFTAMRARGAQVTDIVVLVVAADDGVMEQTREAINHAKEAGVPIVVAINKIDKPNANPEKVKRELSKLGLTPEEWGGDTLYAEISAKKRIGIDNLLELILLQAEMLELKANPNKPARGIVIEARLDKGRGPVATVLVKEGTLKIGDFFVCGLHYGKIRAMFNDRGESVRKVGPSLPVEIQGISGVPEAGDSLVVVKDEKIAKEISHYRQQKQREATLVRAGVSLENLYEKIEEGEIKELKLIIKADVQGSVEALKEALTKLSTQEIKINIIHASTGVITESDILLASASHAVIIGFNIRPSAKVMDLAEKEKVDIRYYDVIYQLLDDIQASIKGLLGPEYKEKVIGEAEIRQLFKVPKVGVVAGCYVRKGEIKRSCKVRILRDGVVVYNGQLSSLKRFKEDVKEVGTGYECGMSFENFQDIKVGDIIEAYIVEEVEKTIDFRAKTQRTDNG</sequence>
<feature type="compositionally biased region" description="Basic residues" evidence="9">
    <location>
        <begin position="140"/>
        <end position="151"/>
    </location>
</feature>
<evidence type="ECO:0000256" key="4">
    <source>
        <dbReference type="ARBA" id="ARBA00022741"/>
    </source>
</evidence>
<accession>A0A7U4QLX0</accession>
<dbReference type="CDD" id="cd01887">
    <property type="entry name" value="IF2_eIF5B"/>
    <property type="match status" value="1"/>
</dbReference>
<evidence type="ECO:0000259" key="10">
    <source>
        <dbReference type="PROSITE" id="PS51722"/>
    </source>
</evidence>
<dbReference type="Gene3D" id="2.40.30.10">
    <property type="entry name" value="Translation factors"/>
    <property type="match status" value="2"/>
</dbReference>
<dbReference type="Pfam" id="PF00009">
    <property type="entry name" value="GTP_EFTU"/>
    <property type="match status" value="1"/>
</dbReference>
<dbReference type="InterPro" id="IPR044145">
    <property type="entry name" value="IF2_II"/>
</dbReference>
<dbReference type="NCBIfam" id="TIGR00487">
    <property type="entry name" value="IF-2"/>
    <property type="match status" value="1"/>
</dbReference>
<evidence type="ECO:0000256" key="2">
    <source>
        <dbReference type="ARBA" id="ARBA00020675"/>
    </source>
</evidence>
<keyword evidence="3 7" id="KW-0396">Initiation factor</keyword>
<dbReference type="InterPro" id="IPR006847">
    <property type="entry name" value="IF2_N"/>
</dbReference>
<dbReference type="CDD" id="cd03692">
    <property type="entry name" value="mtIF2_IVc"/>
    <property type="match status" value="1"/>
</dbReference>
<dbReference type="Gene3D" id="1.10.10.2480">
    <property type="match status" value="1"/>
</dbReference>
<evidence type="ECO:0000313" key="11">
    <source>
        <dbReference type="EMBL" id="AMM41771.1"/>
    </source>
</evidence>
<dbReference type="InterPro" id="IPR036925">
    <property type="entry name" value="TIF_IF2_dom3_sf"/>
</dbReference>
<dbReference type="PROSITE" id="PS51722">
    <property type="entry name" value="G_TR_2"/>
    <property type="match status" value="1"/>
</dbReference>
<feature type="domain" description="Tr-type G" evidence="10">
    <location>
        <begin position="284"/>
        <end position="453"/>
    </location>
</feature>
<dbReference type="GO" id="GO:0005829">
    <property type="term" value="C:cytosol"/>
    <property type="evidence" value="ECO:0007669"/>
    <property type="project" value="TreeGrafter"/>
</dbReference>
<dbReference type="AlphaFoldDB" id="A0A7U4QLX0"/>
<dbReference type="NCBIfam" id="TIGR00231">
    <property type="entry name" value="small_GTP"/>
    <property type="match status" value="1"/>
</dbReference>
<dbReference type="InterPro" id="IPR009000">
    <property type="entry name" value="Transl_B-barrel_sf"/>
</dbReference>
<dbReference type="SUPFAM" id="SSF52156">
    <property type="entry name" value="Initiation factor IF2/eIF5b, domain 3"/>
    <property type="match status" value="1"/>
</dbReference>
<dbReference type="InterPro" id="IPR000795">
    <property type="entry name" value="T_Tr_GTP-bd_dom"/>
</dbReference>
<dbReference type="GO" id="GO:0003743">
    <property type="term" value="F:translation initiation factor activity"/>
    <property type="evidence" value="ECO:0007669"/>
    <property type="project" value="UniProtKB-UniRule"/>
</dbReference>
<feature type="binding site" evidence="7">
    <location>
        <begin position="339"/>
        <end position="343"/>
    </location>
    <ligand>
        <name>GTP</name>
        <dbReference type="ChEBI" id="CHEBI:37565"/>
    </ligand>
</feature>
<protein>
    <recommendedName>
        <fullName evidence="2 7">Translation initiation factor IF-2</fullName>
    </recommendedName>
</protein>
<feature type="compositionally biased region" description="Basic and acidic residues" evidence="9">
    <location>
        <begin position="106"/>
        <end position="139"/>
    </location>
</feature>
<feature type="region of interest" description="Disordered" evidence="9">
    <location>
        <begin position="179"/>
        <end position="200"/>
    </location>
</feature>
<dbReference type="InterPro" id="IPR000178">
    <property type="entry name" value="TF_IF2_bacterial-like"/>
</dbReference>
<feature type="region of interest" description="Disordered" evidence="9">
    <location>
        <begin position="98"/>
        <end position="151"/>
    </location>
</feature>
<dbReference type="PANTHER" id="PTHR43381:SF5">
    <property type="entry name" value="TR-TYPE G DOMAIN-CONTAINING PROTEIN"/>
    <property type="match status" value="1"/>
</dbReference>
<feature type="compositionally biased region" description="Pro residues" evidence="9">
    <location>
        <begin position="191"/>
        <end position="200"/>
    </location>
</feature>
<dbReference type="FunFam" id="2.40.30.10:FF:000008">
    <property type="entry name" value="Translation initiation factor IF-2"/>
    <property type="match status" value="1"/>
</dbReference>
<dbReference type="Pfam" id="PF04760">
    <property type="entry name" value="IF2_N"/>
    <property type="match status" value="2"/>
</dbReference>
<evidence type="ECO:0000256" key="1">
    <source>
        <dbReference type="ARBA" id="ARBA00007733"/>
    </source>
</evidence>